<organism evidence="2">
    <name type="scientific">marine metagenome</name>
    <dbReference type="NCBI Taxonomy" id="408172"/>
    <lineage>
        <taxon>unclassified sequences</taxon>
        <taxon>metagenomes</taxon>
        <taxon>ecological metagenomes</taxon>
    </lineage>
</organism>
<reference evidence="2" key="1">
    <citation type="submission" date="2018-05" db="EMBL/GenBank/DDBJ databases">
        <authorList>
            <person name="Lanie J.A."/>
            <person name="Ng W.-L."/>
            <person name="Kazmierczak K.M."/>
            <person name="Andrzejewski T.M."/>
            <person name="Davidsen T.M."/>
            <person name="Wayne K.J."/>
            <person name="Tettelin H."/>
            <person name="Glass J.I."/>
            <person name="Rusch D."/>
            <person name="Podicherti R."/>
            <person name="Tsui H.-C.T."/>
            <person name="Winkler M.E."/>
        </authorList>
    </citation>
    <scope>NUCLEOTIDE SEQUENCE</scope>
</reference>
<proteinExistence type="predicted"/>
<sequence length="139" mass="15523">MKTKQIPIILIVLSMILITSCEIGEEKTSSIKYNDYTIPDMIFPTIPGGSIPPSGGDDPGDDYYPGEENFGELTFNGFVSTSEDNLSTFSFDVDEGSYTFGRNKINSGMLPPEESVRIEEYINYFQQDYESPLDDPFSV</sequence>
<gene>
    <name evidence="2" type="ORF">METZ01_LOCUS405785</name>
</gene>
<evidence type="ECO:0000259" key="1">
    <source>
        <dbReference type="Pfam" id="PF12450"/>
    </source>
</evidence>
<dbReference type="InterPro" id="IPR022156">
    <property type="entry name" value="Uncharacterised_YfbK_N"/>
</dbReference>
<evidence type="ECO:0000313" key="2">
    <source>
        <dbReference type="EMBL" id="SVD52931.1"/>
    </source>
</evidence>
<feature type="domain" description="Uncharacterised protein YfbK N-terminal" evidence="1">
    <location>
        <begin position="67"/>
        <end position="139"/>
    </location>
</feature>
<dbReference type="Pfam" id="PF12450">
    <property type="entry name" value="vWF_A"/>
    <property type="match status" value="1"/>
</dbReference>
<feature type="non-terminal residue" evidence="2">
    <location>
        <position position="139"/>
    </location>
</feature>
<protein>
    <recommendedName>
        <fullName evidence="1">Uncharacterized protein YfbK N-terminal domain-containing protein</fullName>
    </recommendedName>
</protein>
<dbReference type="AlphaFoldDB" id="A0A382W487"/>
<dbReference type="PROSITE" id="PS51257">
    <property type="entry name" value="PROKAR_LIPOPROTEIN"/>
    <property type="match status" value="1"/>
</dbReference>
<dbReference type="EMBL" id="UINC01156489">
    <property type="protein sequence ID" value="SVD52931.1"/>
    <property type="molecule type" value="Genomic_DNA"/>
</dbReference>
<name>A0A382W487_9ZZZZ</name>
<accession>A0A382W487</accession>